<name>A0AA42AYZ1_PAPNU</name>
<proteinExistence type="predicted"/>
<sequence length="121" mass="12766">MYFGGMGLGIGCGVCWVPGFGPEVIGYVGADCGIGFSVGISSAGVGVSLPANFLLGSPYKALLATTGLVISNTLPAMRNMTVSGFRETYRIKFNHNYLVLRQWMAGILVLYTTESCSSIIL</sequence>
<organism evidence="1 2">
    <name type="scientific">Papaver nudicaule</name>
    <name type="common">Iceland poppy</name>
    <dbReference type="NCBI Taxonomy" id="74823"/>
    <lineage>
        <taxon>Eukaryota</taxon>
        <taxon>Viridiplantae</taxon>
        <taxon>Streptophyta</taxon>
        <taxon>Embryophyta</taxon>
        <taxon>Tracheophyta</taxon>
        <taxon>Spermatophyta</taxon>
        <taxon>Magnoliopsida</taxon>
        <taxon>Ranunculales</taxon>
        <taxon>Papaveraceae</taxon>
        <taxon>Papaveroideae</taxon>
        <taxon>Papaver</taxon>
    </lineage>
</organism>
<dbReference type="PANTHER" id="PTHR36778">
    <property type="entry name" value="CADMIUM-INDUCED PROTEIN AS8"/>
    <property type="match status" value="1"/>
</dbReference>
<dbReference type="AlphaFoldDB" id="A0AA42AYZ1"/>
<protein>
    <submittedName>
        <fullName evidence="1">Uncharacterized protein</fullName>
    </submittedName>
</protein>
<dbReference type="EMBL" id="JAJJMA010265159">
    <property type="protein sequence ID" value="MCL7045044.1"/>
    <property type="molecule type" value="Genomic_DNA"/>
</dbReference>
<evidence type="ECO:0000313" key="1">
    <source>
        <dbReference type="EMBL" id="MCL7045044.1"/>
    </source>
</evidence>
<comment type="caution">
    <text evidence="1">The sequence shown here is derived from an EMBL/GenBank/DDBJ whole genome shotgun (WGS) entry which is preliminary data.</text>
</comment>
<dbReference type="Proteomes" id="UP001177140">
    <property type="component" value="Unassembled WGS sequence"/>
</dbReference>
<evidence type="ECO:0000313" key="2">
    <source>
        <dbReference type="Proteomes" id="UP001177140"/>
    </source>
</evidence>
<gene>
    <name evidence="1" type="ORF">MKW94_007722</name>
</gene>
<accession>A0AA42AYZ1</accession>
<keyword evidence="2" id="KW-1185">Reference proteome</keyword>
<reference evidence="1" key="1">
    <citation type="submission" date="2022-03" db="EMBL/GenBank/DDBJ databases">
        <title>A functionally conserved STORR gene fusion in Papaver species that diverged 16.8 million years ago.</title>
        <authorList>
            <person name="Catania T."/>
        </authorList>
    </citation>
    <scope>NUCLEOTIDE SEQUENCE</scope>
    <source>
        <strain evidence="1">S-191538</strain>
    </source>
</reference>
<dbReference type="PANTHER" id="PTHR36778:SF1">
    <property type="entry name" value="CADMIUM-INDUCED PROTEIN AS8"/>
    <property type="match status" value="1"/>
</dbReference>
<dbReference type="InterPro" id="IPR037735">
    <property type="entry name" value="AS8-like"/>
</dbReference>